<keyword evidence="3" id="KW-1133">Transmembrane helix</keyword>
<reference evidence="4 5" key="1">
    <citation type="submission" date="2019-06" db="EMBL/GenBank/DDBJ databases">
        <title>Genome of new Rhodobacteraceae sp. SM1903.</title>
        <authorList>
            <person name="Ren X."/>
        </authorList>
    </citation>
    <scope>NUCLEOTIDE SEQUENCE [LARGE SCALE GENOMIC DNA]</scope>
    <source>
        <strain evidence="4 5">SM1903</strain>
    </source>
</reference>
<dbReference type="AlphaFoldDB" id="A0A5C5GAG8"/>
<accession>A0A5C5GAG8</accession>
<dbReference type="EMBL" id="VFFF01000005">
    <property type="protein sequence ID" value="TNY30547.1"/>
    <property type="molecule type" value="Genomic_DNA"/>
</dbReference>
<protein>
    <submittedName>
        <fullName evidence="4">Sugar transporter</fullName>
    </submittedName>
</protein>
<dbReference type="RefSeq" id="WP_140197600.1">
    <property type="nucleotide sequence ID" value="NZ_CP065916.1"/>
</dbReference>
<evidence type="ECO:0000256" key="1">
    <source>
        <dbReference type="SAM" id="Coils"/>
    </source>
</evidence>
<dbReference type="Proteomes" id="UP000314011">
    <property type="component" value="Unassembled WGS sequence"/>
</dbReference>
<evidence type="ECO:0000256" key="2">
    <source>
        <dbReference type="SAM" id="MobiDB-lite"/>
    </source>
</evidence>
<feature type="region of interest" description="Disordered" evidence="2">
    <location>
        <begin position="1"/>
        <end position="56"/>
    </location>
</feature>
<dbReference type="InterPro" id="IPR050445">
    <property type="entry name" value="Bact_polysacc_biosynth/exp"/>
</dbReference>
<feature type="compositionally biased region" description="Basic and acidic residues" evidence="2">
    <location>
        <begin position="13"/>
        <end position="45"/>
    </location>
</feature>
<name>A0A5C5GAG8_9RHOB</name>
<dbReference type="OrthoDB" id="7800844at2"/>
<comment type="caution">
    <text evidence="4">The sequence shown here is derived from an EMBL/GenBank/DDBJ whole genome shotgun (WGS) entry which is preliminary data.</text>
</comment>
<dbReference type="PANTHER" id="PTHR32309:SF13">
    <property type="entry name" value="FERRIC ENTEROBACTIN TRANSPORT PROTEIN FEPE"/>
    <property type="match status" value="1"/>
</dbReference>
<dbReference type="GO" id="GO:0004713">
    <property type="term" value="F:protein tyrosine kinase activity"/>
    <property type="evidence" value="ECO:0007669"/>
    <property type="project" value="TreeGrafter"/>
</dbReference>
<keyword evidence="5" id="KW-1185">Reference proteome</keyword>
<gene>
    <name evidence="4" type="ORF">FHY64_19680</name>
</gene>
<keyword evidence="3" id="KW-0812">Transmembrane</keyword>
<feature type="coiled-coil region" evidence="1">
    <location>
        <begin position="242"/>
        <end position="306"/>
    </location>
</feature>
<keyword evidence="3" id="KW-0472">Membrane</keyword>
<evidence type="ECO:0000313" key="4">
    <source>
        <dbReference type="EMBL" id="TNY30547.1"/>
    </source>
</evidence>
<dbReference type="GO" id="GO:0005886">
    <property type="term" value="C:plasma membrane"/>
    <property type="evidence" value="ECO:0007669"/>
    <property type="project" value="TreeGrafter"/>
</dbReference>
<keyword evidence="4" id="KW-0762">Sugar transport</keyword>
<evidence type="ECO:0000313" key="5">
    <source>
        <dbReference type="Proteomes" id="UP000314011"/>
    </source>
</evidence>
<dbReference type="PANTHER" id="PTHR32309">
    <property type="entry name" value="TYROSINE-PROTEIN KINASE"/>
    <property type="match status" value="1"/>
</dbReference>
<feature type="transmembrane region" description="Helical" evidence="3">
    <location>
        <begin position="408"/>
        <end position="430"/>
    </location>
</feature>
<feature type="transmembrane region" description="Helical" evidence="3">
    <location>
        <begin position="71"/>
        <end position="93"/>
    </location>
</feature>
<proteinExistence type="predicted"/>
<keyword evidence="1" id="KW-0175">Coiled coil</keyword>
<organism evidence="4 5">
    <name type="scientific">Pelagovum pacificum</name>
    <dbReference type="NCBI Taxonomy" id="2588711"/>
    <lineage>
        <taxon>Bacteria</taxon>
        <taxon>Pseudomonadati</taxon>
        <taxon>Pseudomonadota</taxon>
        <taxon>Alphaproteobacteria</taxon>
        <taxon>Rhodobacterales</taxon>
        <taxon>Paracoccaceae</taxon>
        <taxon>Pelagovum</taxon>
    </lineage>
</organism>
<keyword evidence="4" id="KW-0813">Transport</keyword>
<sequence>MTLIGQDGAAQKDAPKGEAKAAPADTKEAPKDPPKTAAKPDDPKPKPPPTGPEVIEIRPAAGPARMRRRHWGLALVFLLGVLAPLGAAGWYLWGAATNQYASVVGFTVRQENGSPGASQLLGGLAEFAGASGGGSDTDILYEFIQSQNMVTRINERIDLVELYSENWTEDPLFSLWPSAGIEELTNYWSRMTRVTYDQSSGLIELQVLAFDPESAYEIARAILAESQALINELNATAREDTIRYAQNDLEQAMVELRDAREQMTVFRTRTQIPDPEVDLEGRMGVLNNLQQQLAEALIELDLLLGGDAAETDPRVVQARRRIDVIRGRITEERQSFASAEGNVTGEDYPTLMAEYEGLMVDREFAEQNYVTARASLELAQTNAQRQSRYLAVYIEPTEPQRAEYPRRLVLFGLIAFFLVLAWAIMSLIYYSVRDSR</sequence>
<evidence type="ECO:0000256" key="3">
    <source>
        <dbReference type="SAM" id="Phobius"/>
    </source>
</evidence>